<accession>A0ABU3F7Q4</accession>
<protein>
    <recommendedName>
        <fullName evidence="3">WxL domain-containing protein</fullName>
    </recommendedName>
</protein>
<evidence type="ECO:0000313" key="1">
    <source>
        <dbReference type="EMBL" id="MDT2758693.1"/>
    </source>
</evidence>
<keyword evidence="2" id="KW-1185">Reference proteome</keyword>
<organism evidence="1 2">
    <name type="scientific">Enterococcus xiangfangensis</name>
    <dbReference type="NCBI Taxonomy" id="1296537"/>
    <lineage>
        <taxon>Bacteria</taxon>
        <taxon>Bacillati</taxon>
        <taxon>Bacillota</taxon>
        <taxon>Bacilli</taxon>
        <taxon>Lactobacillales</taxon>
        <taxon>Enterococcaceae</taxon>
        <taxon>Enterococcus</taxon>
    </lineage>
</organism>
<sequence length="1176" mass="127235">MSKKIAYFVLYVFIFFFGPFAVQAEADSLELIPPVTQQANYSLSSTGWQELLLDLYRFGKEDTYTIQFSGSLDLSQTTVGEDVTYSDPTRETINFVSIPANLKIKGTSAAELKLPETCFFGQAIHFEGFALQGKKIYGNGQQLFFENIRHDQTTQLFGGSNRDLIGDPKIIFQRVTGGSWEIYGGNESGILTGNPSIQILEMSGTITQLCGGSLNGKIYGDVTTEVKKLEGTLERYYGGGIGTTAPVEVTGEIRNQLTSNSEDFLLGDFVGGVAFGRTGTINNHISGNGSFSSEGILIGGSQSGEIVGHDRAIITKIDTRRFQKGERSFVGGNQYGGKINGDIENQIHAGGVNKGSFIRIDGAGGMDLQKKSLSDSANLVPEINQTDPQKRTTEELWYDRLTAAERLSLAKESSAFLVEGDVTTRLLSGCVSGGLGVSQTVRGAGFAGVIDGKVRLILGEAGLVYSKLWGIHAQQVGIDPNVLPDIKNLASNYGFNVAAGGGDNRSLWENTLFINGTTELNVEQALLNFAYGGSFSGTIEGARHARLHSGKVNRLFGSGGGCYRLYGDSFLEITGGETESVVTAGSDSDRRMIGNAHTKILGGEFSGQLAGSYGARSNHMIDGNAETIVQGGHFKKNGHATQIMGGVVREGMISGSVSLELTGSVVLMSGLSIAAARPKNAEKTNLLGSADQQIDFKLATKASFSDLEVLGDGGMDARSLITPQIKMTIDAPHGDFSLIQGMVKNSYAGRLTHGLVLDIQAVQKISTLIGSDLTPFTNSLIENSTTEIAIKFGTLAKSSFVETIHNFTQLTVKNQLAAGSILNGSAANNENFDPMYHRFGKLILGEAAQLTVKELKIGELITAVDAEIHSPAGAQTIFLRKLTPEKKLIWRLLTPTKPEVVLGDYFAQQKGYSVLTFAGNESSLSPENFIGFDETGHAYTGDSNGTTGLAVAAAVIEYQVISPLGQINHQLSPKVDNQTQEYWEIADERQGEIIIPAENRKTLRLEFLETDQFSFQQAEIIASNGETILYTESIWLAEENYQYQIQAMFQQTKESLMLLTIPDLIDFGQQSIGEQTKFYPDISGQLKVQDTRTESAPWEVTLHAEAPEIGELYFREAGQLSSLETAVPLFSQKGSFATTFADWSETKGIFLAVPIEQQKAGTYSLTFYWTLTTKVE</sequence>
<name>A0ABU3F7Q4_9ENTE</name>
<reference evidence="1" key="1">
    <citation type="submission" date="2023-03" db="EMBL/GenBank/DDBJ databases">
        <authorList>
            <person name="Shen W."/>
            <person name="Cai J."/>
        </authorList>
    </citation>
    <scope>NUCLEOTIDE SEQUENCE</scope>
    <source>
        <strain evidence="1">P66-3</strain>
    </source>
</reference>
<dbReference type="EMBL" id="JARQAJ010000001">
    <property type="protein sequence ID" value="MDT2758693.1"/>
    <property type="molecule type" value="Genomic_DNA"/>
</dbReference>
<comment type="caution">
    <text evidence="1">The sequence shown here is derived from an EMBL/GenBank/DDBJ whole genome shotgun (WGS) entry which is preliminary data.</text>
</comment>
<dbReference type="Proteomes" id="UP001181046">
    <property type="component" value="Unassembled WGS sequence"/>
</dbReference>
<evidence type="ECO:0000313" key="2">
    <source>
        <dbReference type="Proteomes" id="UP001181046"/>
    </source>
</evidence>
<dbReference type="RefSeq" id="WP_311829421.1">
    <property type="nucleotide sequence ID" value="NZ_JARQAJ010000001.1"/>
</dbReference>
<evidence type="ECO:0008006" key="3">
    <source>
        <dbReference type="Google" id="ProtNLM"/>
    </source>
</evidence>
<proteinExistence type="predicted"/>
<gene>
    <name evidence="1" type="ORF">P7H27_02720</name>
</gene>